<protein>
    <submittedName>
        <fullName evidence="1">Uncharacterized protein</fullName>
    </submittedName>
</protein>
<organism evidence="1 2">
    <name type="scientific">Armillaria ostoyae</name>
    <name type="common">Armillaria root rot fungus</name>
    <dbReference type="NCBI Taxonomy" id="47428"/>
    <lineage>
        <taxon>Eukaryota</taxon>
        <taxon>Fungi</taxon>
        <taxon>Dikarya</taxon>
        <taxon>Basidiomycota</taxon>
        <taxon>Agaricomycotina</taxon>
        <taxon>Agaricomycetes</taxon>
        <taxon>Agaricomycetidae</taxon>
        <taxon>Agaricales</taxon>
        <taxon>Marasmiineae</taxon>
        <taxon>Physalacriaceae</taxon>
        <taxon>Armillaria</taxon>
    </lineage>
</organism>
<proteinExistence type="predicted"/>
<evidence type="ECO:0000313" key="2">
    <source>
        <dbReference type="Proteomes" id="UP000219338"/>
    </source>
</evidence>
<sequence>MRLVVSRSDQLIVPRFGRAASTEEHGSPTCTDLEIPNETLATRLPLPEHAWSRRWIQYTMIMSQGIWIGATLMSILHVDRGFYIARYDTRGTDKQSSSQANCVYELGGNIGGSSRHIFTTMPSRGEVQHIAAGGEQRLLTVASFLLPSSILGTDECGIEESQCSLAYTCSLTPYVANHM</sequence>
<evidence type="ECO:0000313" key="1">
    <source>
        <dbReference type="EMBL" id="SJL18235.1"/>
    </source>
</evidence>
<dbReference type="Proteomes" id="UP000219338">
    <property type="component" value="Unassembled WGS sequence"/>
</dbReference>
<name>A0A284SB70_ARMOS</name>
<dbReference type="AlphaFoldDB" id="A0A284SB70"/>
<dbReference type="EMBL" id="FUEG01000055">
    <property type="protein sequence ID" value="SJL18235.1"/>
    <property type="molecule type" value="Genomic_DNA"/>
</dbReference>
<gene>
    <name evidence="1" type="ORF">ARMOST_21813</name>
</gene>
<keyword evidence="2" id="KW-1185">Reference proteome</keyword>
<reference evidence="2" key="1">
    <citation type="journal article" date="2017" name="Nat. Ecol. Evol.">
        <title>Genome expansion and lineage-specific genetic innovations in the forest pathogenic fungi Armillaria.</title>
        <authorList>
            <person name="Sipos G."/>
            <person name="Prasanna A.N."/>
            <person name="Walter M.C."/>
            <person name="O'Connor E."/>
            <person name="Balint B."/>
            <person name="Krizsan K."/>
            <person name="Kiss B."/>
            <person name="Hess J."/>
            <person name="Varga T."/>
            <person name="Slot J."/>
            <person name="Riley R."/>
            <person name="Boka B."/>
            <person name="Rigling D."/>
            <person name="Barry K."/>
            <person name="Lee J."/>
            <person name="Mihaltcheva S."/>
            <person name="LaButti K."/>
            <person name="Lipzen A."/>
            <person name="Waldron R."/>
            <person name="Moloney N.M."/>
            <person name="Sperisen C."/>
            <person name="Kredics L."/>
            <person name="Vagvoelgyi C."/>
            <person name="Patrignani A."/>
            <person name="Fitzpatrick D."/>
            <person name="Nagy I."/>
            <person name="Doyle S."/>
            <person name="Anderson J.B."/>
            <person name="Grigoriev I.V."/>
            <person name="Gueldener U."/>
            <person name="Muensterkoetter M."/>
            <person name="Nagy L.G."/>
        </authorList>
    </citation>
    <scope>NUCLEOTIDE SEQUENCE [LARGE SCALE GENOMIC DNA]</scope>
    <source>
        <strain evidence="2">C18/9</strain>
    </source>
</reference>
<accession>A0A284SB70</accession>